<dbReference type="KEGG" id="mfy:HH212_26080"/>
<name>A0A7Z2ZUX7_9BURK</name>
<dbReference type="Proteomes" id="UP000502415">
    <property type="component" value="Chromosome"/>
</dbReference>
<sequence length="289" mass="32681">MSYPTAPGSIPGLSRNWTFVPSPVPRWQHRQHIEKFFRHAQRKPRWHEIKPLAPRDRWAVYFMYCPDGVLSGVHEFTLSRLRDIGMPLLVVCASPSPELLPARLAGYCDALFWKDVPGYDFSAYALALSRISRVSPGADVFVMNDSVYGPFADLRELLAQSSWDLTGFTASSQVTNHIQSYAFLLKGVDRMRMAKLATVFFPFTAFSDSGVVISLQETRLARVAARSMDVGAFWFGDARDVVDPTLVRPIELLDAGFPFLKRSLLGKHRSFIERDRVLAQLERHGHPLV</sequence>
<accession>A0A7Z2ZUX7</accession>
<dbReference type="EMBL" id="CP051685">
    <property type="protein sequence ID" value="QJE03028.1"/>
    <property type="molecule type" value="Genomic_DNA"/>
</dbReference>
<protein>
    <recommendedName>
        <fullName evidence="3">Rhamnan synthesis protein F</fullName>
    </recommendedName>
</protein>
<evidence type="ECO:0000313" key="2">
    <source>
        <dbReference type="Proteomes" id="UP000502415"/>
    </source>
</evidence>
<proteinExistence type="predicted"/>
<gene>
    <name evidence="1" type="ORF">HH212_26080</name>
</gene>
<reference evidence="1 2" key="1">
    <citation type="submission" date="2020-04" db="EMBL/GenBank/DDBJ databases">
        <title>Genome sequencing of novel species.</title>
        <authorList>
            <person name="Heo J."/>
            <person name="Kim S.-J."/>
            <person name="Kim J.-S."/>
            <person name="Hong S.-B."/>
            <person name="Kwon S.-W."/>
        </authorList>
    </citation>
    <scope>NUCLEOTIDE SEQUENCE [LARGE SCALE GENOMIC DNA]</scope>
    <source>
        <strain evidence="1 2">GN2-R2</strain>
    </source>
</reference>
<evidence type="ECO:0008006" key="3">
    <source>
        <dbReference type="Google" id="ProtNLM"/>
    </source>
</evidence>
<keyword evidence="2" id="KW-1185">Reference proteome</keyword>
<dbReference type="RefSeq" id="WP_170205109.1">
    <property type="nucleotide sequence ID" value="NZ_CP051685.1"/>
</dbReference>
<evidence type="ECO:0000313" key="1">
    <source>
        <dbReference type="EMBL" id="QJE03028.1"/>
    </source>
</evidence>
<organism evidence="1 2">
    <name type="scientific">Massilia forsythiae</name>
    <dbReference type="NCBI Taxonomy" id="2728020"/>
    <lineage>
        <taxon>Bacteria</taxon>
        <taxon>Pseudomonadati</taxon>
        <taxon>Pseudomonadota</taxon>
        <taxon>Betaproteobacteria</taxon>
        <taxon>Burkholderiales</taxon>
        <taxon>Oxalobacteraceae</taxon>
        <taxon>Telluria group</taxon>
        <taxon>Massilia</taxon>
    </lineage>
</organism>
<dbReference type="AlphaFoldDB" id="A0A7Z2ZUX7"/>